<name>L0GRY8_9GAMM</name>
<evidence type="ECO:0000256" key="1">
    <source>
        <dbReference type="SAM" id="MobiDB-lite"/>
    </source>
</evidence>
<evidence type="ECO:0000313" key="2">
    <source>
        <dbReference type="EMBL" id="AGA89503.1"/>
    </source>
</evidence>
<dbReference type="STRING" id="765912.Thimo_0663"/>
<evidence type="ECO:0000313" key="3">
    <source>
        <dbReference type="Proteomes" id="UP000010816"/>
    </source>
</evidence>
<dbReference type="HOGENOM" id="CLU_2208843_0_0_6"/>
<organism evidence="2 3">
    <name type="scientific">Thioflavicoccus mobilis 8321</name>
    <dbReference type="NCBI Taxonomy" id="765912"/>
    <lineage>
        <taxon>Bacteria</taxon>
        <taxon>Pseudomonadati</taxon>
        <taxon>Pseudomonadota</taxon>
        <taxon>Gammaproteobacteria</taxon>
        <taxon>Chromatiales</taxon>
        <taxon>Chromatiaceae</taxon>
        <taxon>Thioflavicoccus</taxon>
    </lineage>
</organism>
<proteinExistence type="predicted"/>
<dbReference type="Proteomes" id="UP000010816">
    <property type="component" value="Chromosome"/>
</dbReference>
<dbReference type="KEGG" id="tmb:Thimo_0663"/>
<gene>
    <name evidence="2" type="ORF">Thimo_0663</name>
</gene>
<dbReference type="AlphaFoldDB" id="L0GRY8"/>
<dbReference type="EMBL" id="CP003051">
    <property type="protein sequence ID" value="AGA89503.1"/>
    <property type="molecule type" value="Genomic_DNA"/>
</dbReference>
<protein>
    <submittedName>
        <fullName evidence="2">Uncharacterized protein</fullName>
    </submittedName>
</protein>
<accession>L0GRY8</accession>
<sequence length="107" mass="11477">MTAHKTNAQGNYRSTRGRDPHGTPAAPKDEGTAIVTIFLTQSLIDVETRRKRMVPLAPGEGAVASWGNQCNDLSHTKDCALERPVKAKGIATVPGQAPALPAFWFPL</sequence>
<feature type="region of interest" description="Disordered" evidence="1">
    <location>
        <begin position="1"/>
        <end position="31"/>
    </location>
</feature>
<keyword evidence="3" id="KW-1185">Reference proteome</keyword>
<feature type="compositionally biased region" description="Polar residues" evidence="1">
    <location>
        <begin position="1"/>
        <end position="14"/>
    </location>
</feature>
<reference evidence="2 3" key="1">
    <citation type="submission" date="2011-09" db="EMBL/GenBank/DDBJ databases">
        <title>Complete sequence of chromosome of Thioflavicoccus mobilis 8321.</title>
        <authorList>
            <consortium name="US DOE Joint Genome Institute"/>
            <person name="Lucas S."/>
            <person name="Han J."/>
            <person name="Lapidus A."/>
            <person name="Cheng J.-F."/>
            <person name="Goodwin L."/>
            <person name="Pitluck S."/>
            <person name="Peters L."/>
            <person name="Ovchinnikova G."/>
            <person name="Lu M."/>
            <person name="Detter J.C."/>
            <person name="Han C."/>
            <person name="Tapia R."/>
            <person name="Land M."/>
            <person name="Hauser L."/>
            <person name="Kyrpides N."/>
            <person name="Ivanova N."/>
            <person name="Pagani I."/>
            <person name="Vogl K."/>
            <person name="Liu Z."/>
            <person name="Imhoff J."/>
            <person name="Thiel V."/>
            <person name="Frigaard N.-U."/>
            <person name="Bryant D."/>
            <person name="Woyke T."/>
        </authorList>
    </citation>
    <scope>NUCLEOTIDE SEQUENCE [LARGE SCALE GENOMIC DNA]</scope>
    <source>
        <strain evidence="2 3">8321</strain>
    </source>
</reference>
<feature type="compositionally biased region" description="Basic and acidic residues" evidence="1">
    <location>
        <begin position="16"/>
        <end position="31"/>
    </location>
</feature>